<evidence type="ECO:0000313" key="3">
    <source>
        <dbReference type="Proteomes" id="UP000694044"/>
    </source>
</evidence>
<protein>
    <submittedName>
        <fullName evidence="2">Uncharacterized protein</fullName>
    </submittedName>
</protein>
<comment type="caution">
    <text evidence="2">The sequence shown here is derived from an EMBL/GenBank/DDBJ whole genome shotgun (WGS) entry which is preliminary data.</text>
</comment>
<reference evidence="2" key="1">
    <citation type="submission" date="2021-02" db="EMBL/GenBank/DDBJ databases">
        <authorList>
            <person name="Palmer J.M."/>
        </authorList>
    </citation>
    <scope>NUCLEOTIDE SEQUENCE</scope>
    <source>
        <strain evidence="2">SCRP734</strain>
    </source>
</reference>
<proteinExistence type="predicted"/>
<evidence type="ECO:0000256" key="1">
    <source>
        <dbReference type="SAM" id="Phobius"/>
    </source>
</evidence>
<organism evidence="2 3">
    <name type="scientific">Phytophthora pseudosyringae</name>
    <dbReference type="NCBI Taxonomy" id="221518"/>
    <lineage>
        <taxon>Eukaryota</taxon>
        <taxon>Sar</taxon>
        <taxon>Stramenopiles</taxon>
        <taxon>Oomycota</taxon>
        <taxon>Peronosporomycetes</taxon>
        <taxon>Peronosporales</taxon>
        <taxon>Peronosporaceae</taxon>
        <taxon>Phytophthora</taxon>
    </lineage>
</organism>
<gene>
    <name evidence="2" type="ORF">PHYPSEUDO_004952</name>
</gene>
<name>A0A8T1WCK9_9STRA</name>
<dbReference type="OrthoDB" id="167235at2759"/>
<dbReference type="Proteomes" id="UP000694044">
    <property type="component" value="Unassembled WGS sequence"/>
</dbReference>
<evidence type="ECO:0000313" key="2">
    <source>
        <dbReference type="EMBL" id="KAG7391417.1"/>
    </source>
</evidence>
<keyword evidence="1" id="KW-0812">Transmembrane</keyword>
<dbReference type="AlphaFoldDB" id="A0A8T1WCK9"/>
<feature type="transmembrane region" description="Helical" evidence="1">
    <location>
        <begin position="15"/>
        <end position="32"/>
    </location>
</feature>
<keyword evidence="3" id="KW-1185">Reference proteome</keyword>
<keyword evidence="1" id="KW-0472">Membrane</keyword>
<keyword evidence="1" id="KW-1133">Transmembrane helix</keyword>
<sequence>MASTRSTKSSWGDNIFVNVDLFFQFPAFKVYFAKRYKRSVRRFIDEENLQVVVVPKQNAEKRELKAKPSYAPKSDTRLMKKHEPIVRLLKVAKKSSYPLAPSVIKDEDLSFFVGKTVSSFSLRSLETTSCVCASQYETEFDT</sequence>
<dbReference type="EMBL" id="JAGDFM010000021">
    <property type="protein sequence ID" value="KAG7391417.1"/>
    <property type="molecule type" value="Genomic_DNA"/>
</dbReference>
<accession>A0A8T1WCK9</accession>